<comment type="caution">
    <text evidence="1">The sequence shown here is derived from an EMBL/GenBank/DDBJ whole genome shotgun (WGS) entry which is preliminary data.</text>
</comment>
<feature type="non-terminal residue" evidence="1">
    <location>
        <position position="100"/>
    </location>
</feature>
<evidence type="ECO:0000313" key="1">
    <source>
        <dbReference type="EMBL" id="MET1257639.1"/>
    </source>
</evidence>
<dbReference type="Proteomes" id="UP001548189">
    <property type="component" value="Unassembled WGS sequence"/>
</dbReference>
<keyword evidence="2" id="KW-1185">Reference proteome</keyword>
<protein>
    <submittedName>
        <fullName evidence="1">Uncharacterized protein</fullName>
    </submittedName>
</protein>
<dbReference type="EMBL" id="JBEVCJ010000147">
    <property type="protein sequence ID" value="MET1257639.1"/>
    <property type="molecule type" value="Genomic_DNA"/>
</dbReference>
<proteinExistence type="predicted"/>
<dbReference type="RefSeq" id="WP_353898220.1">
    <property type="nucleotide sequence ID" value="NZ_JBEVCJ010000147.1"/>
</dbReference>
<evidence type="ECO:0000313" key="2">
    <source>
        <dbReference type="Proteomes" id="UP001548189"/>
    </source>
</evidence>
<reference evidence="1 2" key="1">
    <citation type="submission" date="2024-06" db="EMBL/GenBank/DDBJ databases">
        <authorList>
            <person name="Li F."/>
        </authorList>
    </citation>
    <scope>NUCLEOTIDE SEQUENCE [LARGE SCALE GENOMIC DNA]</scope>
    <source>
        <strain evidence="1 2">GXAS 311</strain>
    </source>
</reference>
<name>A0ABV2C0D6_9GAMM</name>
<organism evidence="1 2">
    <name type="scientific">Aliikangiella maris</name>
    <dbReference type="NCBI Taxonomy" id="3162458"/>
    <lineage>
        <taxon>Bacteria</taxon>
        <taxon>Pseudomonadati</taxon>
        <taxon>Pseudomonadota</taxon>
        <taxon>Gammaproteobacteria</taxon>
        <taxon>Oceanospirillales</taxon>
        <taxon>Pleioneaceae</taxon>
        <taxon>Aliikangiella</taxon>
    </lineage>
</organism>
<sequence length="100" mass="12092">MNRFSDDLIESFYKLTTENEDEIFSILEEHYKVVNRNSVTWLIKDVYQYNYLVDRSYKTVLNEQVILNITFIQSTDLPFYSKEINESDMIENWNQAEKAF</sequence>
<gene>
    <name evidence="1" type="ORF">ABVT43_21080</name>
</gene>
<accession>A0ABV2C0D6</accession>